<keyword evidence="1" id="KW-0812">Transmembrane</keyword>
<dbReference type="AlphaFoldDB" id="A0A803MHM5"/>
<dbReference type="Proteomes" id="UP000596660">
    <property type="component" value="Unplaced"/>
</dbReference>
<name>A0A803MHM5_CHEQI</name>
<organism evidence="3 4">
    <name type="scientific">Chenopodium quinoa</name>
    <name type="common">Quinoa</name>
    <dbReference type="NCBI Taxonomy" id="63459"/>
    <lineage>
        <taxon>Eukaryota</taxon>
        <taxon>Viridiplantae</taxon>
        <taxon>Streptophyta</taxon>
        <taxon>Embryophyta</taxon>
        <taxon>Tracheophyta</taxon>
        <taxon>Spermatophyta</taxon>
        <taxon>Magnoliopsida</taxon>
        <taxon>eudicotyledons</taxon>
        <taxon>Gunneridae</taxon>
        <taxon>Pentapetalae</taxon>
        <taxon>Caryophyllales</taxon>
        <taxon>Chenopodiaceae</taxon>
        <taxon>Chenopodioideae</taxon>
        <taxon>Atripliceae</taxon>
        <taxon>Chenopodium</taxon>
    </lineage>
</organism>
<protein>
    <recommendedName>
        <fullName evidence="2">ABC1 atypical kinase-like domain-containing protein</fullName>
    </recommendedName>
</protein>
<reference evidence="3" key="1">
    <citation type="journal article" date="2017" name="Nature">
        <title>The genome of Chenopodium quinoa.</title>
        <authorList>
            <person name="Jarvis D.E."/>
            <person name="Ho Y.S."/>
            <person name="Lightfoot D.J."/>
            <person name="Schmoeckel S.M."/>
            <person name="Li B."/>
            <person name="Borm T.J.A."/>
            <person name="Ohyanagi H."/>
            <person name="Mineta K."/>
            <person name="Michell C.T."/>
            <person name="Saber N."/>
            <person name="Kharbatia N.M."/>
            <person name="Rupper R.R."/>
            <person name="Sharp A.R."/>
            <person name="Dally N."/>
            <person name="Boughton B.A."/>
            <person name="Woo Y.H."/>
            <person name="Gao G."/>
            <person name="Schijlen E.G.W.M."/>
            <person name="Guo X."/>
            <person name="Momin A.A."/>
            <person name="Negrao S."/>
            <person name="Al-Babili S."/>
            <person name="Gehring C."/>
            <person name="Roessner U."/>
            <person name="Jung C."/>
            <person name="Murphy K."/>
            <person name="Arold S.T."/>
            <person name="Gojobori T."/>
            <person name="van der Linden C.G."/>
            <person name="van Loo E.N."/>
            <person name="Jellen E.N."/>
            <person name="Maughan P.J."/>
            <person name="Tester M."/>
        </authorList>
    </citation>
    <scope>NUCLEOTIDE SEQUENCE [LARGE SCALE GENOMIC DNA]</scope>
    <source>
        <strain evidence="3">cv. PI 614886</strain>
    </source>
</reference>
<feature type="transmembrane region" description="Helical" evidence="1">
    <location>
        <begin position="49"/>
        <end position="68"/>
    </location>
</feature>
<feature type="domain" description="ABC1 atypical kinase-like" evidence="2">
    <location>
        <begin position="85"/>
        <end position="152"/>
    </location>
</feature>
<dbReference type="Gramene" id="AUR62029477-RA">
    <property type="protein sequence ID" value="AUR62029477-RA:cds"/>
    <property type="gene ID" value="AUR62029477"/>
</dbReference>
<evidence type="ECO:0000259" key="2">
    <source>
        <dbReference type="Pfam" id="PF03109"/>
    </source>
</evidence>
<dbReference type="EnsemblPlants" id="AUR62029477-RA">
    <property type="protein sequence ID" value="AUR62029477-RA:cds"/>
    <property type="gene ID" value="AUR62029477"/>
</dbReference>
<evidence type="ECO:0000313" key="3">
    <source>
        <dbReference type="EnsemblPlants" id="AUR62029477-RA:cds"/>
    </source>
</evidence>
<sequence length="170" mass="18904">MATRSLWGVAAKFMAVGTAVAGGNAGATILTSDYPPVTFKLWTNGPVRLFRDAFTAASIAFGMIVFHLKHPYWPMDQLVQSMRWDGRQIFAKFDPVPIASASLAQVHVAQLHNGQKVAVKVQYAHMTDTAAADYATVELIVNTLHRLFPNFDYRYFEVLHFCLQVNIQSA</sequence>
<dbReference type="GO" id="GO:0005743">
    <property type="term" value="C:mitochondrial inner membrane"/>
    <property type="evidence" value="ECO:0007669"/>
    <property type="project" value="TreeGrafter"/>
</dbReference>
<dbReference type="InterPro" id="IPR051130">
    <property type="entry name" value="Mito_struct-func_regulator"/>
</dbReference>
<dbReference type="InterPro" id="IPR004147">
    <property type="entry name" value="ABC1_dom"/>
</dbReference>
<dbReference type="PANTHER" id="PTHR43173">
    <property type="entry name" value="ABC1 FAMILY PROTEIN"/>
    <property type="match status" value="1"/>
</dbReference>
<dbReference type="GO" id="GO:0007005">
    <property type="term" value="P:mitochondrion organization"/>
    <property type="evidence" value="ECO:0007669"/>
    <property type="project" value="TreeGrafter"/>
</dbReference>
<evidence type="ECO:0000313" key="4">
    <source>
        <dbReference type="Proteomes" id="UP000596660"/>
    </source>
</evidence>
<keyword evidence="4" id="KW-1185">Reference proteome</keyword>
<keyword evidence="1" id="KW-0472">Membrane</keyword>
<evidence type="ECO:0000256" key="1">
    <source>
        <dbReference type="SAM" id="Phobius"/>
    </source>
</evidence>
<reference evidence="3" key="2">
    <citation type="submission" date="2021-03" db="UniProtKB">
        <authorList>
            <consortium name="EnsemblPlants"/>
        </authorList>
    </citation>
    <scope>IDENTIFICATION</scope>
</reference>
<dbReference type="PANTHER" id="PTHR43173:SF19">
    <property type="entry name" value="AARF DOMAIN-CONTAINING PROTEIN KINASE 1"/>
    <property type="match status" value="1"/>
</dbReference>
<dbReference type="Pfam" id="PF03109">
    <property type="entry name" value="ABC1"/>
    <property type="match status" value="1"/>
</dbReference>
<keyword evidence="1" id="KW-1133">Transmembrane helix</keyword>
<proteinExistence type="predicted"/>
<dbReference type="GO" id="GO:0055088">
    <property type="term" value="P:lipid homeostasis"/>
    <property type="evidence" value="ECO:0007669"/>
    <property type="project" value="TreeGrafter"/>
</dbReference>
<accession>A0A803MHM5</accession>